<accession>A0A420MJN3</accession>
<gene>
    <name evidence="1" type="ORF">BFJ69_g13829</name>
</gene>
<dbReference type="AlphaFoldDB" id="A0A420MJN3"/>
<dbReference type="VEuPathDB" id="FungiDB:FOMG_17216"/>
<reference evidence="1 2" key="1">
    <citation type="journal article" date="2018" name="Sci. Rep.">
        <title>Characterisation of pathogen-specific regions and novel effector candidates in Fusarium oxysporum f. sp. cepae.</title>
        <authorList>
            <person name="Armitage A.D."/>
            <person name="Taylor A."/>
            <person name="Sobczyk M.K."/>
            <person name="Baxter L."/>
            <person name="Greenfield B.P."/>
            <person name="Bates H.J."/>
            <person name="Wilson F."/>
            <person name="Jackson A.C."/>
            <person name="Ott S."/>
            <person name="Harrison R.J."/>
            <person name="Clarkson J.P."/>
        </authorList>
    </citation>
    <scope>NUCLEOTIDE SEQUENCE [LARGE SCALE GENOMIC DNA]</scope>
    <source>
        <strain evidence="1 2">Fo_A13</strain>
    </source>
</reference>
<sequence>MSSSDILDELATQKVEFINHARSSVYNYVRQQRRRDIGQIIEKDAYGPAQHRTHHPGLDSYLIVLGYFCAKKAYNGHGLDSVLTGPVVEVVCNCYSELLQKHSDELNAYLTQKILANEIVLQETLKIVMSNLSAKGLKISQAKLVRLIHDVMSQAVLHATHSKLGIVIGQGVMAAAGSTAGQILAKMLVKATAHHVATITAHVMSNTMAAAAVKAAAKKVCVVTITAVIAKTLATKLGVTSAASTMSIAGWTFLGGYLTYKLIGLPEEMAEKVSNGVSDTLSGSYRPCLEQILTSLTESASDPKKIAGLITSEMMDLSEFQRELEKGVDFSNENLPKLEKDVRKGVQTALGCLSKRR</sequence>
<proteinExistence type="predicted"/>
<name>A0A420MJN3_FUSOX</name>
<dbReference type="EMBL" id="MRCX01000196">
    <property type="protein sequence ID" value="RKK68217.1"/>
    <property type="molecule type" value="Genomic_DNA"/>
</dbReference>
<dbReference type="VEuPathDB" id="FungiDB:FOZG_08067"/>
<protein>
    <submittedName>
        <fullName evidence="1">Uncharacterized protein</fullName>
    </submittedName>
</protein>
<organism evidence="1 2">
    <name type="scientific">Fusarium oxysporum</name>
    <name type="common">Fusarium vascular wilt</name>
    <dbReference type="NCBI Taxonomy" id="5507"/>
    <lineage>
        <taxon>Eukaryota</taxon>
        <taxon>Fungi</taxon>
        <taxon>Dikarya</taxon>
        <taxon>Ascomycota</taxon>
        <taxon>Pezizomycotina</taxon>
        <taxon>Sordariomycetes</taxon>
        <taxon>Hypocreomycetidae</taxon>
        <taxon>Hypocreales</taxon>
        <taxon>Nectriaceae</taxon>
        <taxon>Fusarium</taxon>
        <taxon>Fusarium oxysporum species complex</taxon>
    </lineage>
</organism>
<evidence type="ECO:0000313" key="1">
    <source>
        <dbReference type="EMBL" id="RKK68217.1"/>
    </source>
</evidence>
<evidence type="ECO:0000313" key="2">
    <source>
        <dbReference type="Proteomes" id="UP000285084"/>
    </source>
</evidence>
<dbReference type="Proteomes" id="UP000285084">
    <property type="component" value="Unassembled WGS sequence"/>
</dbReference>
<comment type="caution">
    <text evidence="1">The sequence shown here is derived from an EMBL/GenBank/DDBJ whole genome shotgun (WGS) entry which is preliminary data.</text>
</comment>